<dbReference type="Gramene" id="Pp3c11_18259V3.2">
    <property type="protein sequence ID" value="PAC:32958321.CDS.1"/>
    <property type="gene ID" value="Pp3c11_18259"/>
</dbReference>
<reference evidence="1 3" key="1">
    <citation type="journal article" date="2008" name="Science">
        <title>The Physcomitrella genome reveals evolutionary insights into the conquest of land by plants.</title>
        <authorList>
            <person name="Rensing S."/>
            <person name="Lang D."/>
            <person name="Zimmer A."/>
            <person name="Terry A."/>
            <person name="Salamov A."/>
            <person name="Shapiro H."/>
            <person name="Nishiyama T."/>
            <person name="Perroud P.-F."/>
            <person name="Lindquist E."/>
            <person name="Kamisugi Y."/>
            <person name="Tanahashi T."/>
            <person name="Sakakibara K."/>
            <person name="Fujita T."/>
            <person name="Oishi K."/>
            <person name="Shin-I T."/>
            <person name="Kuroki Y."/>
            <person name="Toyoda A."/>
            <person name="Suzuki Y."/>
            <person name="Hashimoto A."/>
            <person name="Yamaguchi K."/>
            <person name="Sugano A."/>
            <person name="Kohara Y."/>
            <person name="Fujiyama A."/>
            <person name="Anterola A."/>
            <person name="Aoki S."/>
            <person name="Ashton N."/>
            <person name="Barbazuk W.B."/>
            <person name="Barker E."/>
            <person name="Bennetzen J."/>
            <person name="Bezanilla M."/>
            <person name="Blankenship R."/>
            <person name="Cho S.H."/>
            <person name="Dutcher S."/>
            <person name="Estelle M."/>
            <person name="Fawcett J.A."/>
            <person name="Gundlach H."/>
            <person name="Hanada K."/>
            <person name="Heyl A."/>
            <person name="Hicks K.A."/>
            <person name="Hugh J."/>
            <person name="Lohr M."/>
            <person name="Mayer K."/>
            <person name="Melkozernov A."/>
            <person name="Murata T."/>
            <person name="Nelson D."/>
            <person name="Pils B."/>
            <person name="Prigge M."/>
            <person name="Reiss B."/>
            <person name="Renner T."/>
            <person name="Rombauts S."/>
            <person name="Rushton P."/>
            <person name="Sanderfoot A."/>
            <person name="Schween G."/>
            <person name="Shiu S.-H."/>
            <person name="Stueber K."/>
            <person name="Theodoulou F.L."/>
            <person name="Tu H."/>
            <person name="Van de Peer Y."/>
            <person name="Verrier P.J."/>
            <person name="Waters E."/>
            <person name="Wood A."/>
            <person name="Yang L."/>
            <person name="Cove D."/>
            <person name="Cuming A."/>
            <person name="Hasebe M."/>
            <person name="Lucas S."/>
            <person name="Mishler D.B."/>
            <person name="Reski R."/>
            <person name="Grigoriev I."/>
            <person name="Quatrano R.S."/>
            <person name="Boore J.L."/>
        </authorList>
    </citation>
    <scope>NUCLEOTIDE SEQUENCE [LARGE SCALE GENOMIC DNA]</scope>
    <source>
        <strain evidence="2 3">cv. Gransden 2004</strain>
    </source>
</reference>
<dbReference type="InParanoid" id="A0A2K1JV73"/>
<protein>
    <submittedName>
        <fullName evidence="1 2">Uncharacterized protein</fullName>
    </submittedName>
</protein>
<dbReference type="EnsemblPlants" id="Pp3c11_18259V3.1">
    <property type="protein sequence ID" value="PAC:32958320.CDS.1"/>
    <property type="gene ID" value="Pp3c11_18259"/>
</dbReference>
<keyword evidence="3" id="KW-1185">Reference proteome</keyword>
<evidence type="ECO:0000313" key="2">
    <source>
        <dbReference type="EnsemblPlants" id="PAC:32958320.CDS.1"/>
    </source>
</evidence>
<dbReference type="Gramene" id="Pp3c11_18259V3.1">
    <property type="protein sequence ID" value="PAC:32958320.CDS.1"/>
    <property type="gene ID" value="Pp3c11_18259"/>
</dbReference>
<dbReference type="AlphaFoldDB" id="A0A2K1JV73"/>
<dbReference type="EnsemblPlants" id="Pp3c11_18259V3.2">
    <property type="protein sequence ID" value="PAC:32958321.CDS.1"/>
    <property type="gene ID" value="Pp3c11_18259"/>
</dbReference>
<dbReference type="EMBL" id="ABEU02000011">
    <property type="protein sequence ID" value="PNR45422.1"/>
    <property type="molecule type" value="Genomic_DNA"/>
</dbReference>
<dbReference type="Proteomes" id="UP000006727">
    <property type="component" value="Chromosome 11"/>
</dbReference>
<reference evidence="2" key="3">
    <citation type="submission" date="2020-12" db="UniProtKB">
        <authorList>
            <consortium name="EnsemblPlants"/>
        </authorList>
    </citation>
    <scope>IDENTIFICATION</scope>
</reference>
<reference evidence="1 3" key="2">
    <citation type="journal article" date="2018" name="Plant J.">
        <title>The Physcomitrella patens chromosome-scale assembly reveals moss genome structure and evolution.</title>
        <authorList>
            <person name="Lang D."/>
            <person name="Ullrich K.K."/>
            <person name="Murat F."/>
            <person name="Fuchs J."/>
            <person name="Jenkins J."/>
            <person name="Haas F.B."/>
            <person name="Piednoel M."/>
            <person name="Gundlach H."/>
            <person name="Van Bel M."/>
            <person name="Meyberg R."/>
            <person name="Vives C."/>
            <person name="Morata J."/>
            <person name="Symeonidi A."/>
            <person name="Hiss M."/>
            <person name="Muchero W."/>
            <person name="Kamisugi Y."/>
            <person name="Saleh O."/>
            <person name="Blanc G."/>
            <person name="Decker E.L."/>
            <person name="van Gessel N."/>
            <person name="Grimwood J."/>
            <person name="Hayes R.D."/>
            <person name="Graham S.W."/>
            <person name="Gunter L.E."/>
            <person name="McDaniel S.F."/>
            <person name="Hoernstein S.N.W."/>
            <person name="Larsson A."/>
            <person name="Li F.W."/>
            <person name="Perroud P.F."/>
            <person name="Phillips J."/>
            <person name="Ranjan P."/>
            <person name="Rokshar D.S."/>
            <person name="Rothfels C.J."/>
            <person name="Schneider L."/>
            <person name="Shu S."/>
            <person name="Stevenson D.W."/>
            <person name="Thummler F."/>
            <person name="Tillich M."/>
            <person name="Villarreal Aguilar J.C."/>
            <person name="Widiez T."/>
            <person name="Wong G.K."/>
            <person name="Wymore A."/>
            <person name="Zhang Y."/>
            <person name="Zimmer A.D."/>
            <person name="Quatrano R.S."/>
            <person name="Mayer K.F.X."/>
            <person name="Goodstein D."/>
            <person name="Casacuberta J.M."/>
            <person name="Vandepoele K."/>
            <person name="Reski R."/>
            <person name="Cuming A.C."/>
            <person name="Tuskan G.A."/>
            <person name="Maumus F."/>
            <person name="Salse J."/>
            <person name="Schmutz J."/>
            <person name="Rensing S.A."/>
        </authorList>
    </citation>
    <scope>NUCLEOTIDE SEQUENCE [LARGE SCALE GENOMIC DNA]</scope>
    <source>
        <strain evidence="2 3">cv. Gransden 2004</strain>
    </source>
</reference>
<accession>A0A2K1JV73</accession>
<name>A0A2K1JV73_PHYPA</name>
<proteinExistence type="predicted"/>
<gene>
    <name evidence="1" type="ORF">PHYPA_015193</name>
</gene>
<evidence type="ECO:0000313" key="3">
    <source>
        <dbReference type="Proteomes" id="UP000006727"/>
    </source>
</evidence>
<sequence length="91" mass="9984">MPFVKNVNSLFFSRSLWVEWTWITDSVGCKSCNALGSFQTSPSAQSNISNLRPAFSTSAMSCKDHMTWSSQPSSGCSQSWSCCNSTIRTGN</sequence>
<organism evidence="1">
    <name type="scientific">Physcomitrium patens</name>
    <name type="common">Spreading-leaved earth moss</name>
    <name type="synonym">Physcomitrella patens</name>
    <dbReference type="NCBI Taxonomy" id="3218"/>
    <lineage>
        <taxon>Eukaryota</taxon>
        <taxon>Viridiplantae</taxon>
        <taxon>Streptophyta</taxon>
        <taxon>Embryophyta</taxon>
        <taxon>Bryophyta</taxon>
        <taxon>Bryophytina</taxon>
        <taxon>Bryopsida</taxon>
        <taxon>Funariidae</taxon>
        <taxon>Funariales</taxon>
        <taxon>Funariaceae</taxon>
        <taxon>Physcomitrium</taxon>
    </lineage>
</organism>
<evidence type="ECO:0000313" key="1">
    <source>
        <dbReference type="EMBL" id="PNR45422.1"/>
    </source>
</evidence>